<evidence type="ECO:0000256" key="1">
    <source>
        <dbReference type="ARBA" id="ARBA00001342"/>
    </source>
</evidence>
<dbReference type="CDD" id="cd16841">
    <property type="entry name" value="RraA_family"/>
    <property type="match status" value="1"/>
</dbReference>
<comment type="caution">
    <text evidence="14">The sequence shown here is derived from an EMBL/GenBank/DDBJ whole genome shotgun (WGS) entry which is preliminary data.</text>
</comment>
<reference evidence="15" key="1">
    <citation type="journal article" date="2015" name="MBio">
        <title>Genome-Resolved Metagenomic Analysis Reveals Roles for Candidate Phyla and Other Microbial Community Members in Biogeochemical Transformations in Oil Reservoirs.</title>
        <authorList>
            <person name="Hu P."/>
            <person name="Tom L."/>
            <person name="Singh A."/>
            <person name="Thomas B.C."/>
            <person name="Baker B.J."/>
            <person name="Piceno Y.M."/>
            <person name="Andersen G.L."/>
            <person name="Banfield J.F."/>
        </authorList>
    </citation>
    <scope>NUCLEOTIDE SEQUENCE [LARGE SCALE GENOMIC DNA]</scope>
</reference>
<comment type="catalytic activity">
    <reaction evidence="1">
        <text>4-hydroxy-4-methyl-2-oxoglutarate = 2 pyruvate</text>
        <dbReference type="Rhea" id="RHEA:22748"/>
        <dbReference type="ChEBI" id="CHEBI:15361"/>
        <dbReference type="ChEBI" id="CHEBI:58276"/>
        <dbReference type="EC" id="4.1.3.17"/>
    </reaction>
</comment>
<accession>A0A117LAR5</accession>
<dbReference type="GO" id="GO:0008948">
    <property type="term" value="F:oxaloacetate decarboxylase activity"/>
    <property type="evidence" value="ECO:0007669"/>
    <property type="project" value="UniProtKB-EC"/>
</dbReference>
<comment type="function">
    <text evidence="8">Catalyzes the aldol cleavage of 4-hydroxy-4-methyl-2-oxoglutarate (HMG) into 2 molecules of pyruvate. Also contains a secondary oxaloacetate (OAA) decarboxylase activity due to the common pyruvate enolate transition state formed following C-C bond cleavage in the retro-aldol and decarboxylation reactions.</text>
</comment>
<evidence type="ECO:0000256" key="3">
    <source>
        <dbReference type="ARBA" id="ARBA00008621"/>
    </source>
</evidence>
<dbReference type="PANTHER" id="PTHR33254:SF4">
    <property type="entry name" value="4-HYDROXY-4-METHYL-2-OXOGLUTARATE ALDOLASE 3-RELATED"/>
    <property type="match status" value="1"/>
</dbReference>
<dbReference type="SUPFAM" id="SSF89562">
    <property type="entry name" value="RraA-like"/>
    <property type="match status" value="1"/>
</dbReference>
<keyword evidence="13" id="KW-0460">Magnesium</keyword>
<keyword evidence="14" id="KW-0489">Methyltransferase</keyword>
<keyword evidence="13" id="KW-0479">Metal-binding</keyword>
<dbReference type="EC" id="4.1.3.17" evidence="5"/>
<evidence type="ECO:0000256" key="11">
    <source>
        <dbReference type="ARBA" id="ARBA00032305"/>
    </source>
</evidence>
<comment type="cofactor">
    <cofactor evidence="13">
        <name>Mg(2+)</name>
        <dbReference type="ChEBI" id="CHEBI:18420"/>
    </cofactor>
</comment>
<evidence type="ECO:0000256" key="13">
    <source>
        <dbReference type="PIRSR" id="PIRSR605493-1"/>
    </source>
</evidence>
<feature type="binding site" evidence="13">
    <location>
        <position position="108"/>
    </location>
    <ligand>
        <name>substrate</name>
    </ligand>
</feature>
<feature type="binding site" evidence="13">
    <location>
        <position position="109"/>
    </location>
    <ligand>
        <name>Mg(2+)</name>
        <dbReference type="ChEBI" id="CHEBI:18420"/>
    </ligand>
</feature>
<comment type="subunit">
    <text evidence="4">Homotrimer.</text>
</comment>
<dbReference type="Proteomes" id="UP000053326">
    <property type="component" value="Unassembled WGS sequence"/>
</dbReference>
<dbReference type="InterPro" id="IPR005493">
    <property type="entry name" value="RraA/RraA-like"/>
</dbReference>
<name>A0A117LAR5_9THEO</name>
<evidence type="ECO:0000313" key="14">
    <source>
        <dbReference type="EMBL" id="KUK35876.1"/>
    </source>
</evidence>
<evidence type="ECO:0000256" key="8">
    <source>
        <dbReference type="ARBA" id="ARBA00025046"/>
    </source>
</evidence>
<feature type="binding site" evidence="13">
    <location>
        <begin position="86"/>
        <end position="89"/>
    </location>
    <ligand>
        <name>substrate</name>
    </ligand>
</feature>
<comment type="catalytic activity">
    <reaction evidence="12">
        <text>oxaloacetate + H(+) = pyruvate + CO2</text>
        <dbReference type="Rhea" id="RHEA:15641"/>
        <dbReference type="ChEBI" id="CHEBI:15361"/>
        <dbReference type="ChEBI" id="CHEBI:15378"/>
        <dbReference type="ChEBI" id="CHEBI:16452"/>
        <dbReference type="ChEBI" id="CHEBI:16526"/>
        <dbReference type="EC" id="4.1.1.112"/>
    </reaction>
</comment>
<dbReference type="GO" id="GO:0047443">
    <property type="term" value="F:4-hydroxy-4-methyl-2-oxoglutarate aldolase activity"/>
    <property type="evidence" value="ECO:0007669"/>
    <property type="project" value="UniProtKB-EC"/>
</dbReference>
<protein>
    <recommendedName>
        <fullName evidence="7">Putative 4-hydroxy-4-methyl-2-oxoglutarate aldolase</fullName>
        <ecNumber evidence="6">4.1.1.112</ecNumber>
        <ecNumber evidence="5">4.1.3.17</ecNumber>
    </recommendedName>
    <alternativeName>
        <fullName evidence="11">Oxaloacetate decarboxylase</fullName>
    </alternativeName>
    <alternativeName>
        <fullName evidence="9">Regulator of ribonuclease activity homolog</fullName>
    </alternativeName>
    <alternativeName>
        <fullName evidence="10">RraA-like protein</fullName>
    </alternativeName>
</protein>
<dbReference type="Gene3D" id="3.50.30.40">
    <property type="entry name" value="Ribonuclease E inhibitor RraA/RraA-like"/>
    <property type="match status" value="1"/>
</dbReference>
<evidence type="ECO:0000256" key="5">
    <source>
        <dbReference type="ARBA" id="ARBA00012213"/>
    </source>
</evidence>
<dbReference type="Pfam" id="PF03737">
    <property type="entry name" value="RraA-like"/>
    <property type="match status" value="1"/>
</dbReference>
<feature type="non-terminal residue" evidence="14">
    <location>
        <position position="121"/>
    </location>
</feature>
<dbReference type="EC" id="4.1.1.112" evidence="6"/>
<dbReference type="GO" id="GO:0032259">
    <property type="term" value="P:methylation"/>
    <property type="evidence" value="ECO:0007669"/>
    <property type="project" value="UniProtKB-KW"/>
</dbReference>
<dbReference type="EMBL" id="LGFO01000226">
    <property type="protein sequence ID" value="KUK35876.1"/>
    <property type="molecule type" value="Genomic_DNA"/>
</dbReference>
<evidence type="ECO:0000256" key="6">
    <source>
        <dbReference type="ARBA" id="ARBA00012947"/>
    </source>
</evidence>
<comment type="similarity">
    <text evidence="3">Belongs to the class II aldolase/RraA-like family.</text>
</comment>
<dbReference type="AlphaFoldDB" id="A0A117LAR5"/>
<dbReference type="InterPro" id="IPR036704">
    <property type="entry name" value="RraA/RraA-like_sf"/>
</dbReference>
<evidence type="ECO:0000256" key="4">
    <source>
        <dbReference type="ARBA" id="ARBA00011233"/>
    </source>
</evidence>
<evidence type="ECO:0000256" key="10">
    <source>
        <dbReference type="ARBA" id="ARBA00030169"/>
    </source>
</evidence>
<evidence type="ECO:0000256" key="7">
    <source>
        <dbReference type="ARBA" id="ARBA00016549"/>
    </source>
</evidence>
<keyword evidence="14" id="KW-0808">Transferase</keyword>
<comment type="cofactor">
    <cofactor evidence="2">
        <name>a divalent metal cation</name>
        <dbReference type="ChEBI" id="CHEBI:60240"/>
    </cofactor>
</comment>
<evidence type="ECO:0000313" key="15">
    <source>
        <dbReference type="Proteomes" id="UP000053326"/>
    </source>
</evidence>
<evidence type="ECO:0000256" key="2">
    <source>
        <dbReference type="ARBA" id="ARBA00001968"/>
    </source>
</evidence>
<dbReference type="GO" id="GO:0008168">
    <property type="term" value="F:methyltransferase activity"/>
    <property type="evidence" value="ECO:0007669"/>
    <property type="project" value="UniProtKB-KW"/>
</dbReference>
<sequence>MSLSREDIQSFMKLPTGNVCDANGKSGNMDPAIKPIDPKTKMAGPAVTVRCQPGDNLTIHKAIYEAEPGSVLVIDAHAYVGAGPFGEIMAIACQERGLAGVVIDGACRDSGDIEELGLPLF</sequence>
<dbReference type="PANTHER" id="PTHR33254">
    <property type="entry name" value="4-HYDROXY-4-METHYL-2-OXOGLUTARATE ALDOLASE 3-RELATED"/>
    <property type="match status" value="1"/>
</dbReference>
<gene>
    <name evidence="14" type="ORF">XD66_1414</name>
</gene>
<evidence type="ECO:0000256" key="12">
    <source>
        <dbReference type="ARBA" id="ARBA00047973"/>
    </source>
</evidence>
<dbReference type="GO" id="GO:0046872">
    <property type="term" value="F:metal ion binding"/>
    <property type="evidence" value="ECO:0007669"/>
    <property type="project" value="UniProtKB-KW"/>
</dbReference>
<evidence type="ECO:0000256" key="9">
    <source>
        <dbReference type="ARBA" id="ARBA00029596"/>
    </source>
</evidence>
<proteinExistence type="inferred from homology"/>
<organism evidence="14 15">
    <name type="scientific">Thermacetogenium phaeum</name>
    <dbReference type="NCBI Taxonomy" id="85874"/>
    <lineage>
        <taxon>Bacteria</taxon>
        <taxon>Bacillati</taxon>
        <taxon>Bacillota</taxon>
        <taxon>Clostridia</taxon>
        <taxon>Thermoanaerobacterales</taxon>
        <taxon>Thermoanaerobacteraceae</taxon>
        <taxon>Thermacetogenium</taxon>
    </lineage>
</organism>